<feature type="region of interest" description="Disordered" evidence="1">
    <location>
        <begin position="1"/>
        <end position="46"/>
    </location>
</feature>
<keyword evidence="2" id="KW-1133">Transmembrane helix</keyword>
<reference evidence="4" key="1">
    <citation type="submission" date="2022-11" db="UniProtKB">
        <authorList>
            <consortium name="WormBaseParasite"/>
        </authorList>
    </citation>
    <scope>IDENTIFICATION</scope>
</reference>
<proteinExistence type="predicted"/>
<feature type="compositionally biased region" description="Low complexity" evidence="1">
    <location>
        <begin position="1"/>
        <end position="35"/>
    </location>
</feature>
<dbReference type="AlphaFoldDB" id="A0A914Y159"/>
<dbReference type="WBParaSite" id="PSU_v2.g12522.t1">
    <property type="protein sequence ID" value="PSU_v2.g12522.t1"/>
    <property type="gene ID" value="PSU_v2.g12522"/>
</dbReference>
<evidence type="ECO:0000256" key="2">
    <source>
        <dbReference type="SAM" id="Phobius"/>
    </source>
</evidence>
<keyword evidence="3" id="KW-1185">Reference proteome</keyword>
<evidence type="ECO:0000313" key="3">
    <source>
        <dbReference type="Proteomes" id="UP000887577"/>
    </source>
</evidence>
<feature type="compositionally biased region" description="Polar residues" evidence="1">
    <location>
        <begin position="36"/>
        <end position="45"/>
    </location>
</feature>
<protein>
    <submittedName>
        <fullName evidence="4">Uncharacterized protein</fullName>
    </submittedName>
</protein>
<keyword evidence="2" id="KW-0812">Transmembrane</keyword>
<feature type="transmembrane region" description="Helical" evidence="2">
    <location>
        <begin position="127"/>
        <end position="146"/>
    </location>
</feature>
<sequence>MKTTKIKSSSTLSASTSTGSILPSRSISSKTLSSSTDVTASTQKVSPMPSIISPSLNVTSSCKECPTAVSSVSSIQPHHSVSNYDPSVARLNLPKNVIANLEKLVSQTPKSAPTNIDSDAPTRGMKIRFYTSLLVLASIGMLGLVANSYGASGFSGIVVAFLTLFSFNWFWVYGSGLSRHRKTYFDEQNVLNTYQVYDREFGHLFQKEPDTPAGAAASAAGGGCCGPPPMPGDPNVPVNPVQNVANDLLAKYKTPAKEKAEFSGAIVQDHYGNMYDNIRRINQEMDLMAKAKQANAEAEKSSTSVGAGSKSDNGGRLDDPLISNAQTSQLVPADIPLPGHQSNGKK</sequence>
<feature type="region of interest" description="Disordered" evidence="1">
    <location>
        <begin position="292"/>
        <end position="346"/>
    </location>
</feature>
<feature type="transmembrane region" description="Helical" evidence="2">
    <location>
        <begin position="152"/>
        <end position="172"/>
    </location>
</feature>
<evidence type="ECO:0000256" key="1">
    <source>
        <dbReference type="SAM" id="MobiDB-lite"/>
    </source>
</evidence>
<name>A0A914Y159_9BILA</name>
<evidence type="ECO:0000313" key="4">
    <source>
        <dbReference type="WBParaSite" id="PSU_v2.g12522.t1"/>
    </source>
</evidence>
<organism evidence="3 4">
    <name type="scientific">Panagrolaimus superbus</name>
    <dbReference type="NCBI Taxonomy" id="310955"/>
    <lineage>
        <taxon>Eukaryota</taxon>
        <taxon>Metazoa</taxon>
        <taxon>Ecdysozoa</taxon>
        <taxon>Nematoda</taxon>
        <taxon>Chromadorea</taxon>
        <taxon>Rhabditida</taxon>
        <taxon>Tylenchina</taxon>
        <taxon>Panagrolaimomorpha</taxon>
        <taxon>Panagrolaimoidea</taxon>
        <taxon>Panagrolaimidae</taxon>
        <taxon>Panagrolaimus</taxon>
    </lineage>
</organism>
<accession>A0A914Y159</accession>
<dbReference type="Proteomes" id="UP000887577">
    <property type="component" value="Unplaced"/>
</dbReference>
<keyword evidence="2" id="KW-0472">Membrane</keyword>
<feature type="compositionally biased region" description="Polar residues" evidence="1">
    <location>
        <begin position="301"/>
        <end position="312"/>
    </location>
</feature>